<evidence type="ECO:0000256" key="1">
    <source>
        <dbReference type="SAM" id="MobiDB-lite"/>
    </source>
</evidence>
<evidence type="ECO:0000313" key="3">
    <source>
        <dbReference type="Proteomes" id="UP001314205"/>
    </source>
</evidence>
<feature type="compositionally biased region" description="Polar residues" evidence="1">
    <location>
        <begin position="1394"/>
        <end position="1412"/>
    </location>
</feature>
<feature type="region of interest" description="Disordered" evidence="1">
    <location>
        <begin position="201"/>
        <end position="226"/>
    </location>
</feature>
<feature type="compositionally biased region" description="Low complexity" evidence="1">
    <location>
        <begin position="506"/>
        <end position="518"/>
    </location>
</feature>
<feature type="compositionally biased region" description="Basic and acidic residues" evidence="1">
    <location>
        <begin position="965"/>
        <end position="991"/>
    </location>
</feature>
<organism evidence="2 3">
    <name type="scientific">Parnassius mnemosyne</name>
    <name type="common">clouded apollo</name>
    <dbReference type="NCBI Taxonomy" id="213953"/>
    <lineage>
        <taxon>Eukaryota</taxon>
        <taxon>Metazoa</taxon>
        <taxon>Ecdysozoa</taxon>
        <taxon>Arthropoda</taxon>
        <taxon>Hexapoda</taxon>
        <taxon>Insecta</taxon>
        <taxon>Pterygota</taxon>
        <taxon>Neoptera</taxon>
        <taxon>Endopterygota</taxon>
        <taxon>Lepidoptera</taxon>
        <taxon>Glossata</taxon>
        <taxon>Ditrysia</taxon>
        <taxon>Papilionoidea</taxon>
        <taxon>Papilionidae</taxon>
        <taxon>Parnassiinae</taxon>
        <taxon>Parnassini</taxon>
        <taxon>Parnassius</taxon>
        <taxon>Driopa</taxon>
    </lineage>
</organism>
<feature type="region of interest" description="Disordered" evidence="1">
    <location>
        <begin position="846"/>
        <end position="872"/>
    </location>
</feature>
<reference evidence="2 3" key="1">
    <citation type="submission" date="2023-11" db="EMBL/GenBank/DDBJ databases">
        <authorList>
            <person name="Hedman E."/>
            <person name="Englund M."/>
            <person name="Stromberg M."/>
            <person name="Nyberg Akerstrom W."/>
            <person name="Nylinder S."/>
            <person name="Jareborg N."/>
            <person name="Kallberg Y."/>
            <person name="Kronander E."/>
        </authorList>
    </citation>
    <scope>NUCLEOTIDE SEQUENCE [LARGE SCALE GENOMIC DNA]</scope>
</reference>
<feature type="compositionally biased region" description="Low complexity" evidence="1">
    <location>
        <begin position="854"/>
        <end position="867"/>
    </location>
</feature>
<feature type="region of interest" description="Disordered" evidence="1">
    <location>
        <begin position="1392"/>
        <end position="1412"/>
    </location>
</feature>
<feature type="compositionally biased region" description="Basic residues" evidence="1">
    <location>
        <begin position="674"/>
        <end position="688"/>
    </location>
</feature>
<evidence type="ECO:0000313" key="2">
    <source>
        <dbReference type="EMBL" id="CAK1598791.1"/>
    </source>
</evidence>
<proteinExistence type="predicted"/>
<protein>
    <recommendedName>
        <fullName evidence="4">LisH domain-containing protein</fullName>
    </recommendedName>
</protein>
<feature type="compositionally biased region" description="Basic and acidic residues" evidence="1">
    <location>
        <begin position="943"/>
        <end position="953"/>
    </location>
</feature>
<accession>A0AAV1LU56</accession>
<feature type="compositionally biased region" description="Basic residues" evidence="1">
    <location>
        <begin position="1063"/>
        <end position="1074"/>
    </location>
</feature>
<feature type="compositionally biased region" description="Polar residues" evidence="1">
    <location>
        <begin position="543"/>
        <end position="552"/>
    </location>
</feature>
<feature type="region of interest" description="Disordered" evidence="1">
    <location>
        <begin position="666"/>
        <end position="731"/>
    </location>
</feature>
<feature type="region of interest" description="Disordered" evidence="1">
    <location>
        <begin position="500"/>
        <end position="521"/>
    </location>
</feature>
<feature type="compositionally biased region" description="Basic and acidic residues" evidence="1">
    <location>
        <begin position="1119"/>
        <end position="1132"/>
    </location>
</feature>
<feature type="compositionally biased region" description="Basic and acidic residues" evidence="1">
    <location>
        <begin position="894"/>
        <end position="922"/>
    </location>
</feature>
<feature type="compositionally biased region" description="Basic residues" evidence="1">
    <location>
        <begin position="707"/>
        <end position="723"/>
    </location>
</feature>
<comment type="caution">
    <text evidence="2">The sequence shown here is derived from an EMBL/GenBank/DDBJ whole genome shotgun (WGS) entry which is preliminary data.</text>
</comment>
<feature type="region of interest" description="Disordered" evidence="1">
    <location>
        <begin position="894"/>
        <end position="1132"/>
    </location>
</feature>
<dbReference type="Proteomes" id="UP001314205">
    <property type="component" value="Unassembled WGS sequence"/>
</dbReference>
<feature type="compositionally biased region" description="Polar residues" evidence="1">
    <location>
        <begin position="954"/>
        <end position="964"/>
    </location>
</feature>
<dbReference type="EMBL" id="CAVLGL010000104">
    <property type="protein sequence ID" value="CAK1598791.1"/>
    <property type="molecule type" value="Genomic_DNA"/>
</dbReference>
<sequence>MAIPPFPSQDLAKLVLGYLAEEQLMTAYDEFLQASPYLDALGNEYDRLFMTSLKNILAEYRAVKIYVESCKPFILRKKLIQCSNLLEIVKFLIQNVDTNKISMQEHSFDRTGSIKNVNAVTPSYVSQPSAQSKSQIEATTLESSVETTSLADLPGNVTSKRKSMKVLDRESRNSQTILSDNEFDSEVGQKDCPETLSATKKTNLPVDNKGPVTVSEHPVNNHTDDLANSKKCESVQKIEEFNNILELVCKNGSATHSRNYSIPDNVSSQQNRISTAGTFQEFSTGIYNGDKVNIPVTNPAEVNKALAPLSKRNNNTYVNIGSINGSDLKSKNHLILKVEPTQNHQGFPVQMNLTSTFTHNSKVKQVNTQKREEQKIKILSDVKVDNAYNSIGRPKMPPVLSNATSTPLVETILINGTKAYKSKPQCALNYNYTKDEIMAMPTLILLPATSGNAQNTTESQPIMEMSTSSSITASTNSAQNILRPLTIDVSSNITALNLNCNKDPTNKQNNEQQNNEPNHVSEQSLVKTVELTGHVSVPKDTHSTTGKTSTPQGMPPKRKSSSTPRRTSHVRVLDFTTPRRILHETINEQSSNKICAVEIEHIGTPNVPCKESSEDDKPVVIEKVSDIDTVACSNIGSCSAKENKVVFSKKGNWDADLRALVNVGEIDNSMRPPSKSKHKPKVKNTKKKNSNENNSNKAITANEKVDKKSRKGLSKLKGNKNKSKPKDDEEAAEILCKSDEKVPIAIKPTINIITSNEWSINNHESEKNQSKTNTSNERIDTPENDRIALQNVIGAKLNISDLLETPYKQALYDIQMETPKFLGPDLPDEPISEVKIMNIPTPRFLCSPKGTQATPSSYSSRPTDYSSGGSYYKPDDQDYVLSTEVLECPISIEEKSKTSQHDGQKFKKQILHSDIKNNESKSTRPVRQCTKNVSYFKNQNANKVKETEEHSENSDATTINSSFDNKSDKQLFSKNSTERVTKSKRKPETNKKISLSKKNKSPIKREASKSFMKIKPRRSTPIKETGGKSRKIFDSSLNKQQKKLNNKFKNTDLTPVTASVPTKSRRKSSTPRKVHCTETFNSESSGNNSPQEITKSKQMTQDIRACSQDSDVEQLPLRWSDDGSQDGKSKENLVKLESVNDSDDISKIKEYIETSVTKDCEGSWHIDLIKRGFDAETAKIIERDLLDSPRQNQETNSHSLVSENSELKNRISLEDSARTLSSTSVNLEIIENDDDNEEIELSVHECNEDTTNYIKLQYDYSNCISVQEQAAKLKDKFSMEVCIEDGVTVRLRATPFSVLLDQDPQDMVTNDYVKETEIAVSSISNIDKLYTPMKDPKAQVYEIFDSTLTSLDTPLKLNSPRMQECESVVTEVAVEVEQVEYKEKIEVKKRKRLQSGTSLDESTNNSKKAKSDTSYLLNTANIQNIDIESVLSKLHGP</sequence>
<keyword evidence="3" id="KW-1185">Reference proteome</keyword>
<evidence type="ECO:0008006" key="4">
    <source>
        <dbReference type="Google" id="ProtNLM"/>
    </source>
</evidence>
<name>A0AAV1LU56_9NEOP</name>
<feature type="compositionally biased region" description="Polar residues" evidence="1">
    <location>
        <begin position="923"/>
        <end position="942"/>
    </location>
</feature>
<gene>
    <name evidence="2" type="ORF">PARMNEM_LOCUS17742</name>
</gene>
<feature type="region of interest" description="Disordered" evidence="1">
    <location>
        <begin position="534"/>
        <end position="569"/>
    </location>
</feature>
<feature type="region of interest" description="Disordered" evidence="1">
    <location>
        <begin position="152"/>
        <end position="173"/>
    </location>
</feature>
<feature type="compositionally biased region" description="Polar residues" evidence="1">
    <location>
        <begin position="1078"/>
        <end position="1101"/>
    </location>
</feature>
<feature type="compositionally biased region" description="Polar residues" evidence="1">
    <location>
        <begin position="1051"/>
        <end position="1062"/>
    </location>
</feature>